<sequence>MGKRIFRLILVLGIAFGLTVPLVQIAPKQAQAANQTVFTCAPGYIYSQKSNGSVYSAGDSNTLPAWSSIDNFNDVNGISIGTDGSSAYAYQRSNDHSGIDTLLQYTPSSGWTAIDDSDYSTGLNGSLVTGAVDLSTGNYLFGGYDTRYSYYGQSTSFKLFEYVVASHTYLQLGSFSVDNITSNGDMAFDAAGNLYVVQSGNQTNIYSITAADVKSAESAEDANHQIPATKVSQLQGSSTVISNVNGVAFDSDGTIYLGNGTTLARYDPSTWQQIGANKNIPGGSSTDLASCNSPSTLTVRKNLPNGRALTNDQFTLSVAEGTKPLSSATTRGSASGIQSDELGPMPVVANTAYNFSEAMASGSDSALSSYTATWSCTNANGMVISNGAGSSGSVTIPIQTGKGAAITCTITNTPVSNGSVTWSKVDENNVPLAGSTWSLVGPINGNSTTRTVTDCVANDASGCSDSLDKDPAAGKFNVTGLPYGNYNLTETAAPSGYQLCHDSSFHHQQCDTGERGEYPECFHPQGDGEHQKGNTGGERHTGTWRRLENVVELGNKIFHGHFHVRRRDQHNQYEWQRPVSLDHCFRQCY</sequence>
<dbReference type="InterPro" id="IPR048834">
    <property type="entry name" value="SpaA_pre-album"/>
</dbReference>
<dbReference type="Pfam" id="PF17802">
    <property type="entry name" value="SpaA"/>
    <property type="match status" value="1"/>
</dbReference>
<dbReference type="KEGG" id="baqk:QN215_02980"/>
<feature type="domain" description="SpaA-like prealbumin fold" evidence="1">
    <location>
        <begin position="418"/>
        <end position="500"/>
    </location>
</feature>
<dbReference type="RefSeq" id="WP_369344646.1">
    <property type="nucleotide sequence ID" value="NZ_CP129674.1"/>
</dbReference>
<gene>
    <name evidence="3" type="ORF">QN215_02980</name>
</gene>
<dbReference type="Pfam" id="PF20674">
    <property type="entry name" value="SpaA_3"/>
    <property type="match status" value="1"/>
</dbReference>
<evidence type="ECO:0000259" key="1">
    <source>
        <dbReference type="Pfam" id="PF17802"/>
    </source>
</evidence>
<dbReference type="InterPro" id="IPR041033">
    <property type="entry name" value="SpaA_PFL_dom_1"/>
</dbReference>
<protein>
    <submittedName>
        <fullName evidence="3">Prealbumin-like fold domain-containing protein</fullName>
    </submittedName>
</protein>
<dbReference type="InterPro" id="IPR013783">
    <property type="entry name" value="Ig-like_fold"/>
</dbReference>
<evidence type="ECO:0000259" key="2">
    <source>
        <dbReference type="Pfam" id="PF20674"/>
    </source>
</evidence>
<feature type="domain" description="SpaA-like prealbumin fold" evidence="2">
    <location>
        <begin position="296"/>
        <end position="414"/>
    </location>
</feature>
<reference evidence="3" key="1">
    <citation type="submission" date="2023-07" db="EMBL/GenBank/DDBJ databases">
        <title>Bifidobacterium aquikefiriaerophilum sp. nov. and Bifidobacterium eccum sp. nov., isolated from water kefir.</title>
        <authorList>
            <person name="Breselge S."/>
            <person name="Bellassi P."/>
            <person name="Barcenilla C."/>
            <person name="Alvarez-Ordonez A."/>
            <person name="Morelli L."/>
            <person name="Cotter P.D."/>
        </authorList>
    </citation>
    <scope>NUCLEOTIDE SEQUENCE</scope>
    <source>
        <strain evidence="3">WK041_4_12</strain>
    </source>
</reference>
<accession>A0AB39U894</accession>
<proteinExistence type="predicted"/>
<evidence type="ECO:0000313" key="3">
    <source>
        <dbReference type="EMBL" id="XDS45106.1"/>
    </source>
</evidence>
<dbReference type="SUPFAM" id="SSF63829">
    <property type="entry name" value="Calcium-dependent phosphotriesterase"/>
    <property type="match status" value="1"/>
</dbReference>
<dbReference type="Gene3D" id="2.40.10.500">
    <property type="match status" value="1"/>
</dbReference>
<organism evidence="3">
    <name type="scientific">Bifidobacterium aquikefiricola</name>
    <dbReference type="NCBI Taxonomy" id="3059038"/>
    <lineage>
        <taxon>Bacteria</taxon>
        <taxon>Bacillati</taxon>
        <taxon>Actinomycetota</taxon>
        <taxon>Actinomycetes</taxon>
        <taxon>Bifidobacteriales</taxon>
        <taxon>Bifidobacteriaceae</taxon>
        <taxon>Bifidobacterium</taxon>
    </lineage>
</organism>
<dbReference type="EMBL" id="CP129674">
    <property type="protein sequence ID" value="XDS45106.1"/>
    <property type="molecule type" value="Genomic_DNA"/>
</dbReference>
<dbReference type="Gene3D" id="2.60.40.10">
    <property type="entry name" value="Immunoglobulins"/>
    <property type="match status" value="1"/>
</dbReference>
<dbReference type="GO" id="GO:0005975">
    <property type="term" value="P:carbohydrate metabolic process"/>
    <property type="evidence" value="ECO:0007669"/>
    <property type="project" value="UniProtKB-ARBA"/>
</dbReference>
<dbReference type="AlphaFoldDB" id="A0AB39U894"/>
<name>A0AB39U894_9BIFI</name>